<dbReference type="OMA" id="WADGPGF"/>
<dbReference type="EMBL" id="FUEG01000006">
    <property type="protein sequence ID" value="SJL06144.1"/>
    <property type="molecule type" value="Genomic_DNA"/>
</dbReference>
<evidence type="ECO:0008006" key="3">
    <source>
        <dbReference type="Google" id="ProtNLM"/>
    </source>
</evidence>
<dbReference type="GO" id="GO:0006520">
    <property type="term" value="P:amino acid metabolic process"/>
    <property type="evidence" value="ECO:0007669"/>
    <property type="project" value="UniProtKB-ARBA"/>
</dbReference>
<keyword evidence="2" id="KW-1185">Reference proteome</keyword>
<gene>
    <name evidence="1" type="ORF">ARMOST_09480</name>
</gene>
<organism evidence="1 2">
    <name type="scientific">Armillaria ostoyae</name>
    <name type="common">Armillaria root rot fungus</name>
    <dbReference type="NCBI Taxonomy" id="47428"/>
    <lineage>
        <taxon>Eukaryota</taxon>
        <taxon>Fungi</taxon>
        <taxon>Dikarya</taxon>
        <taxon>Basidiomycota</taxon>
        <taxon>Agaricomycotina</taxon>
        <taxon>Agaricomycetes</taxon>
        <taxon>Agaricomycetidae</taxon>
        <taxon>Agaricales</taxon>
        <taxon>Marasmiineae</taxon>
        <taxon>Physalacriaceae</taxon>
        <taxon>Armillaria</taxon>
    </lineage>
</organism>
<name>A0A284RBK8_ARMOS</name>
<proteinExistence type="predicted"/>
<reference evidence="2" key="1">
    <citation type="journal article" date="2017" name="Nat. Ecol. Evol.">
        <title>Genome expansion and lineage-specific genetic innovations in the forest pathogenic fungi Armillaria.</title>
        <authorList>
            <person name="Sipos G."/>
            <person name="Prasanna A.N."/>
            <person name="Walter M.C."/>
            <person name="O'Connor E."/>
            <person name="Balint B."/>
            <person name="Krizsan K."/>
            <person name="Kiss B."/>
            <person name="Hess J."/>
            <person name="Varga T."/>
            <person name="Slot J."/>
            <person name="Riley R."/>
            <person name="Boka B."/>
            <person name="Rigling D."/>
            <person name="Barry K."/>
            <person name="Lee J."/>
            <person name="Mihaltcheva S."/>
            <person name="LaButti K."/>
            <person name="Lipzen A."/>
            <person name="Waldron R."/>
            <person name="Moloney N.M."/>
            <person name="Sperisen C."/>
            <person name="Kredics L."/>
            <person name="Vagvoelgyi C."/>
            <person name="Patrignani A."/>
            <person name="Fitzpatrick D."/>
            <person name="Nagy I."/>
            <person name="Doyle S."/>
            <person name="Anderson J.B."/>
            <person name="Grigoriev I.V."/>
            <person name="Gueldener U."/>
            <person name="Muensterkoetter M."/>
            <person name="Nagy L.G."/>
        </authorList>
    </citation>
    <scope>NUCLEOTIDE SEQUENCE [LARGE SCALE GENOMIC DNA]</scope>
    <source>
        <strain evidence="2">C18/9</strain>
    </source>
</reference>
<dbReference type="Proteomes" id="UP000219338">
    <property type="component" value="Unassembled WGS sequence"/>
</dbReference>
<dbReference type="SUPFAM" id="SSF55021">
    <property type="entry name" value="ACT-like"/>
    <property type="match status" value="1"/>
</dbReference>
<sequence length="174" mass="19744">MPPPSDHPSLHLAVLPNDFFVVQLKYNEIDGDVLINLTGQSERFFSLTRTAEEVSVVGEIHKDLSQKYHENSGWRCIRIAGPMEFSEPIVVSWVTMLTFAFQDLTGVLASFTLPLQEAQVPVFAVSTWQVHFCYRPRTMLTALTTRNTDYVLVPKDKLEVAVRALKKDGWTFIS</sequence>
<dbReference type="AlphaFoldDB" id="A0A284RBK8"/>
<evidence type="ECO:0000313" key="1">
    <source>
        <dbReference type="EMBL" id="SJL06144.1"/>
    </source>
</evidence>
<dbReference type="Gene3D" id="3.30.2130.10">
    <property type="entry name" value="VC0802-like"/>
    <property type="match status" value="2"/>
</dbReference>
<protein>
    <recommendedName>
        <fullName evidence="3">CASTOR ACT domain-containing protein</fullName>
    </recommendedName>
</protein>
<accession>A0A284RBK8</accession>
<dbReference type="InterPro" id="IPR045865">
    <property type="entry name" value="ACT-like_dom_sf"/>
</dbReference>
<evidence type="ECO:0000313" key="2">
    <source>
        <dbReference type="Proteomes" id="UP000219338"/>
    </source>
</evidence>
<dbReference type="OrthoDB" id="58529at2759"/>
<dbReference type="GO" id="GO:0046394">
    <property type="term" value="P:carboxylic acid biosynthetic process"/>
    <property type="evidence" value="ECO:0007669"/>
    <property type="project" value="UniProtKB-ARBA"/>
</dbReference>